<dbReference type="PANTHER" id="PTHR21381:SF3">
    <property type="entry name" value="SGC REGION PROTEIN SGCQ-RELATED"/>
    <property type="match status" value="1"/>
</dbReference>
<dbReference type="PANTHER" id="PTHR21381">
    <property type="entry name" value="ZGC:162297"/>
    <property type="match status" value="1"/>
</dbReference>
<comment type="caution">
    <text evidence="2">The sequence shown here is derived from an EMBL/GenBank/DDBJ whole genome shotgun (WGS) entry which is preliminary data.</text>
</comment>
<dbReference type="AlphaFoldDB" id="A0A0G1D6A6"/>
<accession>A0A0G1D6A6</accession>
<dbReference type="PATRIC" id="fig|1618390.3.peg.525"/>
<comment type="similarity">
    <text evidence="1">Belongs to the BtpA family.</text>
</comment>
<gene>
    <name evidence="2" type="ORF">UV68_C0024G0004</name>
</gene>
<dbReference type="SUPFAM" id="SSF51366">
    <property type="entry name" value="Ribulose-phoshate binding barrel"/>
    <property type="match status" value="1"/>
</dbReference>
<sequence length="227" mass="24801">MLENNYDIPHVEFVPKEASSMMTFLTQKVCETVSLPIGISTLWNDYKTSLSICSQTRASFIRIPAFVDTVITSYGLMTAAAKKAVTLRQKLGLHRVAILADVQVKHSEMVDKNKSLSQSVREAIDSGADAIIVTGKWTGDSPKIDDLKEAREAAGSFPIFIGSGANINNLKSLLNFADGIIVGTAVKEGESLSKEKETNLKPFEYSIDSQKTKDFSVTFDLLVHPIA</sequence>
<evidence type="ECO:0000313" key="3">
    <source>
        <dbReference type="Proteomes" id="UP000033980"/>
    </source>
</evidence>
<dbReference type="InterPro" id="IPR011060">
    <property type="entry name" value="RibuloseP-bd_barrel"/>
</dbReference>
<proteinExistence type="inferred from homology"/>
<reference evidence="2 3" key="1">
    <citation type="journal article" date="2015" name="Nature">
        <title>rRNA introns, odd ribosomes, and small enigmatic genomes across a large radiation of phyla.</title>
        <authorList>
            <person name="Brown C.T."/>
            <person name="Hug L.A."/>
            <person name="Thomas B.C."/>
            <person name="Sharon I."/>
            <person name="Castelle C.J."/>
            <person name="Singh A."/>
            <person name="Wilkins M.J."/>
            <person name="Williams K.H."/>
            <person name="Banfield J.F."/>
        </authorList>
    </citation>
    <scope>NUCLEOTIDE SEQUENCE [LARGE SCALE GENOMIC DNA]</scope>
</reference>
<protein>
    <submittedName>
        <fullName evidence="2">Membrane complex biogenesis protein, BtpA family</fullName>
    </submittedName>
</protein>
<dbReference type="EMBL" id="LCFK01000024">
    <property type="protein sequence ID" value="KKS93217.1"/>
    <property type="molecule type" value="Genomic_DNA"/>
</dbReference>
<dbReference type="Gene3D" id="3.20.20.70">
    <property type="entry name" value="Aldolase class I"/>
    <property type="match status" value="1"/>
</dbReference>
<dbReference type="Pfam" id="PF03437">
    <property type="entry name" value="BtpA"/>
    <property type="match status" value="1"/>
</dbReference>
<dbReference type="Proteomes" id="UP000033980">
    <property type="component" value="Unassembled WGS sequence"/>
</dbReference>
<organism evidence="2 3">
    <name type="scientific">Candidatus Collierbacteria bacterium GW2011_GWC2_43_12</name>
    <dbReference type="NCBI Taxonomy" id="1618390"/>
    <lineage>
        <taxon>Bacteria</taxon>
        <taxon>Candidatus Collieribacteriota</taxon>
    </lineage>
</organism>
<dbReference type="InterPro" id="IPR013785">
    <property type="entry name" value="Aldolase_TIM"/>
</dbReference>
<evidence type="ECO:0000256" key="1">
    <source>
        <dbReference type="ARBA" id="ARBA00006007"/>
    </source>
</evidence>
<dbReference type="InterPro" id="IPR005137">
    <property type="entry name" value="BtpA"/>
</dbReference>
<evidence type="ECO:0000313" key="2">
    <source>
        <dbReference type="EMBL" id="KKS93217.1"/>
    </source>
</evidence>
<name>A0A0G1D6A6_9BACT</name>